<sequence length="89" mass="10528">MKDYHDRLVEQLLEQNNTLSVARARVWVELLWSDFEATYAKAGHEYKGHEMTERVVSQWINNYGPRLHEFASLNPKYVNLLNSDQDPLH</sequence>
<name>A0A0C2VTB8_9BACL</name>
<dbReference type="Proteomes" id="UP000031938">
    <property type="component" value="Unassembled WGS sequence"/>
</dbReference>
<evidence type="ECO:0008006" key="3">
    <source>
        <dbReference type="Google" id="ProtNLM"/>
    </source>
</evidence>
<dbReference type="OrthoDB" id="2361637at2"/>
<evidence type="ECO:0000313" key="2">
    <source>
        <dbReference type="Proteomes" id="UP000031938"/>
    </source>
</evidence>
<reference evidence="1 2" key="1">
    <citation type="submission" date="2015-01" db="EMBL/GenBank/DDBJ databases">
        <title>Genome sequencing of Jeotgalibacillus soli.</title>
        <authorList>
            <person name="Goh K.M."/>
            <person name="Chan K.-G."/>
            <person name="Yaakop A.S."/>
            <person name="Ee R."/>
            <person name="Gan H.M."/>
            <person name="Chan C.S."/>
        </authorList>
    </citation>
    <scope>NUCLEOTIDE SEQUENCE [LARGE SCALE GENOMIC DNA]</scope>
    <source>
        <strain evidence="1 2">P9</strain>
    </source>
</reference>
<dbReference type="RefSeq" id="WP_041088048.1">
    <property type="nucleotide sequence ID" value="NZ_JXRP01000014.1"/>
</dbReference>
<evidence type="ECO:0000313" key="1">
    <source>
        <dbReference type="EMBL" id="KIL47248.1"/>
    </source>
</evidence>
<dbReference type="PATRIC" id="fig|889306.3.peg.1835"/>
<dbReference type="EMBL" id="JXRP01000014">
    <property type="protein sequence ID" value="KIL47248.1"/>
    <property type="molecule type" value="Genomic_DNA"/>
</dbReference>
<dbReference type="AlphaFoldDB" id="A0A0C2VTB8"/>
<organism evidence="1 2">
    <name type="scientific">Jeotgalibacillus soli</name>
    <dbReference type="NCBI Taxonomy" id="889306"/>
    <lineage>
        <taxon>Bacteria</taxon>
        <taxon>Bacillati</taxon>
        <taxon>Bacillota</taxon>
        <taxon>Bacilli</taxon>
        <taxon>Bacillales</taxon>
        <taxon>Caryophanaceae</taxon>
        <taxon>Jeotgalibacillus</taxon>
    </lineage>
</organism>
<gene>
    <name evidence="1" type="ORF">KP78_18210</name>
</gene>
<dbReference type="STRING" id="889306.KP78_18210"/>
<accession>A0A0C2VTB8</accession>
<proteinExistence type="predicted"/>
<protein>
    <recommendedName>
        <fullName evidence="3">WVELL protein</fullName>
    </recommendedName>
</protein>
<dbReference type="Pfam" id="PF14043">
    <property type="entry name" value="WVELL"/>
    <property type="match status" value="1"/>
</dbReference>
<dbReference type="InterPro" id="IPR026952">
    <property type="entry name" value="WVELL"/>
</dbReference>
<comment type="caution">
    <text evidence="1">The sequence shown here is derived from an EMBL/GenBank/DDBJ whole genome shotgun (WGS) entry which is preliminary data.</text>
</comment>
<keyword evidence="2" id="KW-1185">Reference proteome</keyword>